<proteinExistence type="predicted"/>
<dbReference type="PANTHER" id="PTHR40278">
    <property type="entry name" value="DNA UTILIZATION PROTEIN HOFN"/>
    <property type="match status" value="1"/>
</dbReference>
<keyword evidence="1" id="KW-0472">Membrane</keyword>
<evidence type="ECO:0000313" key="3">
    <source>
        <dbReference type="Proteomes" id="UP001375743"/>
    </source>
</evidence>
<dbReference type="RefSeq" id="WP_418159191.1">
    <property type="nucleotide sequence ID" value="NZ_JBBLZC010000007.1"/>
</dbReference>
<evidence type="ECO:0000256" key="1">
    <source>
        <dbReference type="SAM" id="Phobius"/>
    </source>
</evidence>
<comment type="caution">
    <text evidence="2">The sequence shown here is derived from an EMBL/GenBank/DDBJ whole genome shotgun (WGS) entry which is preliminary data.</text>
</comment>
<evidence type="ECO:0000313" key="2">
    <source>
        <dbReference type="EMBL" id="MEK0083348.1"/>
    </source>
</evidence>
<keyword evidence="3" id="KW-1185">Reference proteome</keyword>
<organism evidence="2 3">
    <name type="scientific">Benzoatithermus flavus</name>
    <dbReference type="NCBI Taxonomy" id="3108223"/>
    <lineage>
        <taxon>Bacteria</taxon>
        <taxon>Pseudomonadati</taxon>
        <taxon>Pseudomonadota</taxon>
        <taxon>Alphaproteobacteria</taxon>
        <taxon>Geminicoccales</taxon>
        <taxon>Geminicoccaceae</taxon>
        <taxon>Benzoatithermus</taxon>
    </lineage>
</organism>
<keyword evidence="1" id="KW-0812">Transmembrane</keyword>
<protein>
    <submittedName>
        <fullName evidence="2">PilN domain-containing protein</fullName>
    </submittedName>
</protein>
<name>A0ABU8XQ60_9PROT</name>
<reference evidence="2 3" key="1">
    <citation type="submission" date="2024-01" db="EMBL/GenBank/DDBJ databases">
        <title>Multi-omics insights into the function and evolution of sodium benzoate biodegradation pathways in Benzoatithermus flavus gen. nov., sp. nov. from hot spring.</title>
        <authorList>
            <person name="Hu C.-J."/>
            <person name="Li W.-J."/>
        </authorList>
    </citation>
    <scope>NUCLEOTIDE SEQUENCE [LARGE SCALE GENOMIC DNA]</scope>
    <source>
        <strain evidence="2 3">SYSU G07066</strain>
    </source>
</reference>
<feature type="transmembrane region" description="Helical" evidence="1">
    <location>
        <begin position="218"/>
        <end position="238"/>
    </location>
</feature>
<accession>A0ABU8XQ60</accession>
<dbReference type="Pfam" id="PF05137">
    <property type="entry name" value="PilN"/>
    <property type="match status" value="1"/>
</dbReference>
<dbReference type="Proteomes" id="UP001375743">
    <property type="component" value="Unassembled WGS sequence"/>
</dbReference>
<dbReference type="InterPro" id="IPR052534">
    <property type="entry name" value="Extracell_DNA_Util/SecSys_Comp"/>
</dbReference>
<keyword evidence="1" id="KW-1133">Transmembrane helix</keyword>
<dbReference type="InterPro" id="IPR007813">
    <property type="entry name" value="PilN"/>
</dbReference>
<sequence>MALTRSTVAAEQPEGFLAWWLGELQDMLPRRWRERSGRRAALLLWLERPFVRVVARRGQRLTPLGSFLLPEDMEGASPRDAAMLVDPKLRRAIERTKESLVLVLSQHEALTTTDLLPASAEDDLGRIMAHKIDLLTPWPAEQVYAAQRVVRRRSDGMLEVLLAAAPRATVDALRRRLAACGIAPTGIDVALDEGRTAGVDLLQAEGGERRGGWLARTIMGLVALALLAGAGWAGWQIYERQDRIAMQNQLVRGLEQRLADLPELRARISAMQAEADFLNNDRRGRPSPLVVLEVLSRLLPDTVWLSEVRLEDRELMISGMAEDASALIPLIERTPGFSSTRFQTPSTRVRITGPDGTEREVERFAISATVEPRVEAKL</sequence>
<dbReference type="PANTHER" id="PTHR40278:SF1">
    <property type="entry name" value="DNA UTILIZATION PROTEIN HOFN"/>
    <property type="match status" value="1"/>
</dbReference>
<dbReference type="EMBL" id="JBBLZC010000007">
    <property type="protein sequence ID" value="MEK0083348.1"/>
    <property type="molecule type" value="Genomic_DNA"/>
</dbReference>
<gene>
    <name evidence="2" type="ORF">U1T56_09290</name>
</gene>